<evidence type="ECO:0000259" key="2">
    <source>
        <dbReference type="Pfam" id="PF13005"/>
    </source>
</evidence>
<dbReference type="KEGG" id="sper:EW093_05325"/>
<reference evidence="6 8" key="2">
    <citation type="submission" date="2019-09" db="EMBL/GenBank/DDBJ databases">
        <title>Complete Genome Sequence and Methylome Analysis of free living Spirochaetas.</title>
        <authorList>
            <person name="Leshcheva N."/>
            <person name="Mikheeva N."/>
        </authorList>
    </citation>
    <scope>NUCLEOTIDE SEQUENCE [LARGE SCALE GENOMIC DNA]</scope>
    <source>
        <strain evidence="6 8">P</strain>
    </source>
</reference>
<dbReference type="InterPro" id="IPR039552">
    <property type="entry name" value="IS66_C"/>
</dbReference>
<dbReference type="InterPro" id="IPR004291">
    <property type="entry name" value="Transposase_IS66_central"/>
</dbReference>
<dbReference type="KEGG" id="sper:EW093_16715"/>
<dbReference type="InterPro" id="IPR024463">
    <property type="entry name" value="Transposase_TnpC_homeodom"/>
</dbReference>
<dbReference type="KEGG" id="sper:EW093_05625"/>
<evidence type="ECO:0000259" key="3">
    <source>
        <dbReference type="Pfam" id="PF13007"/>
    </source>
</evidence>
<accession>A0A5C1Q836</accession>
<dbReference type="Pfam" id="PF13817">
    <property type="entry name" value="DDE_Tnp_IS66_C"/>
    <property type="match status" value="1"/>
</dbReference>
<dbReference type="EMBL" id="CP035807">
    <property type="protein sequence ID" value="QEN04146.1"/>
    <property type="molecule type" value="Genomic_DNA"/>
</dbReference>
<dbReference type="RefSeq" id="WP_149567400.1">
    <property type="nucleotide sequence ID" value="NZ_CP035807.1"/>
</dbReference>
<feature type="domain" description="Transposase IS66 C-terminal" evidence="4">
    <location>
        <begin position="459"/>
        <end position="497"/>
    </location>
</feature>
<evidence type="ECO:0000313" key="5">
    <source>
        <dbReference type="EMBL" id="QEN04146.1"/>
    </source>
</evidence>
<evidence type="ECO:0000313" key="8">
    <source>
        <dbReference type="Proteomes" id="UP000323824"/>
    </source>
</evidence>
<dbReference type="InterPro" id="IPR052344">
    <property type="entry name" value="Transposase-related"/>
</dbReference>
<dbReference type="PANTHER" id="PTHR33678">
    <property type="entry name" value="BLL1576 PROTEIN"/>
    <property type="match status" value="1"/>
</dbReference>
<dbReference type="InterPro" id="IPR024474">
    <property type="entry name" value="Znf_dom_IS66"/>
</dbReference>
<feature type="domain" description="Transposase TnpC homeodomain" evidence="3">
    <location>
        <begin position="27"/>
        <end position="93"/>
    </location>
</feature>
<organism evidence="6 8">
    <name type="scientific">Thiospirochaeta perfilievii</name>
    <dbReference type="NCBI Taxonomy" id="252967"/>
    <lineage>
        <taxon>Bacteria</taxon>
        <taxon>Pseudomonadati</taxon>
        <taxon>Spirochaetota</taxon>
        <taxon>Spirochaetia</taxon>
        <taxon>Spirochaetales</taxon>
        <taxon>Spirochaetaceae</taxon>
        <taxon>Thiospirochaeta</taxon>
    </lineage>
</organism>
<keyword evidence="8" id="KW-1185">Reference proteome</keyword>
<reference evidence="6 8" key="1">
    <citation type="submission" date="2019-02" db="EMBL/GenBank/DDBJ databases">
        <authorList>
            <person name="Fomenkov A."/>
            <person name="Dubinina G."/>
            <person name="Grabovich M."/>
            <person name="Vincze T."/>
            <person name="Roberts R.J."/>
        </authorList>
    </citation>
    <scope>NUCLEOTIDE SEQUENCE [LARGE SCALE GENOMIC DNA]</scope>
    <source>
        <strain evidence="6 8">P</strain>
    </source>
</reference>
<dbReference type="EMBL" id="CP035807">
    <property type="protein sequence ID" value="QEN06261.1"/>
    <property type="molecule type" value="Genomic_DNA"/>
</dbReference>
<dbReference type="Pfam" id="PF03050">
    <property type="entry name" value="DDE_Tnp_IS66"/>
    <property type="match status" value="1"/>
</dbReference>
<feature type="domain" description="Transposase IS66 zinc-finger binding" evidence="2">
    <location>
        <begin position="102"/>
        <end position="144"/>
    </location>
</feature>
<dbReference type="AlphaFoldDB" id="A0A5C1Q836"/>
<evidence type="ECO:0000313" key="7">
    <source>
        <dbReference type="EMBL" id="QEN06261.1"/>
    </source>
</evidence>
<evidence type="ECO:0000259" key="4">
    <source>
        <dbReference type="Pfam" id="PF13817"/>
    </source>
</evidence>
<protein>
    <submittedName>
        <fullName evidence="6">IS66 family transposase</fullName>
    </submittedName>
</protein>
<feature type="domain" description="Transposase IS66 central" evidence="1">
    <location>
        <begin position="167"/>
        <end position="452"/>
    </location>
</feature>
<evidence type="ECO:0000313" key="6">
    <source>
        <dbReference type="EMBL" id="QEN04205.1"/>
    </source>
</evidence>
<evidence type="ECO:0000259" key="1">
    <source>
        <dbReference type="Pfam" id="PF03050"/>
    </source>
</evidence>
<dbReference type="Pfam" id="PF13005">
    <property type="entry name" value="zf-IS66"/>
    <property type="match status" value="1"/>
</dbReference>
<name>A0A5C1Q836_9SPIO</name>
<gene>
    <name evidence="5" type="ORF">EW093_05325</name>
    <name evidence="6" type="ORF">EW093_05625</name>
    <name evidence="7" type="ORF">EW093_16715</name>
</gene>
<dbReference type="Proteomes" id="UP000323824">
    <property type="component" value="Chromosome"/>
</dbReference>
<sequence length="509" mass="58769">MTDINKQELPEEVLKYIDSLENKVTLLEDELRLLRSKHFGKSSEKMPLQKELFEEFEETPMEEEPDEEIIVSEYKKKKPGRKPISDELPRKDIIHDISEEDKKCACGHELVKIDEVVTERIQVIPEKVYVERHIRPKYACRNCEGSGDEEKPVFRIAPAAPSLIPGSIITAGLLAYILTNKICDYLPFYRQEKRFERFGIPISRQNMSSWTIKAYKKLQILYDIMKTHIKTGNYLQMDETVLKVHGEDGKLDSSNSYIWVSRGGPVGSEIVLYEYNRSRNANYIKDFTQGFSGFVQSDGYPGYDKIFKDNDDIIHVGCLAHARRALYDAYVASKQKNKSNVVINKIQKIYNVEKKLRAKNMTPGEFIADRRKQVEPLLEDLKKWLDKKAVNLRPESKLGKAVKYTLGQWDKIINYLDCAELTPDNNAAERVVKPMVMGRRNFLFSGSPEGAESLCFFYSIIETAKLNGLNPYAYLKWLFENVVLLSEGESMEHLTPWNCDMVEVNKIML</sequence>
<dbReference type="EMBL" id="CP035807">
    <property type="protein sequence ID" value="QEN04205.1"/>
    <property type="molecule type" value="Genomic_DNA"/>
</dbReference>
<dbReference type="NCBIfam" id="NF033517">
    <property type="entry name" value="transpos_IS66"/>
    <property type="match status" value="1"/>
</dbReference>
<proteinExistence type="predicted"/>
<dbReference type="OrthoDB" id="357621at2"/>
<dbReference type="Pfam" id="PF13007">
    <property type="entry name" value="LZ_Tnp_IS66"/>
    <property type="match status" value="1"/>
</dbReference>